<sequence length="58" mass="6681">MLFCMNKNKKKCKLKKNGNSKIFASNVKPLFIRLSKTKNKRKTSFEEKCCGCCTEGMN</sequence>
<dbReference type="AlphaFoldDB" id="A0AAF5Q397"/>
<protein>
    <submittedName>
        <fullName evidence="2">Uncharacterized protein</fullName>
    </submittedName>
</protein>
<reference evidence="1" key="2">
    <citation type="journal article" date="2016" name="Mol. Ecol.">
        <title>Population genomics of the filarial nematode parasite Wuchereria bancrofti from mosquitoes.</title>
        <authorList>
            <person name="Small S.T."/>
            <person name="Reimer L.J."/>
            <person name="Tisch D.J."/>
            <person name="King C.L."/>
            <person name="Christensen B.M."/>
            <person name="Siba P.M."/>
            <person name="Kazura J.W."/>
            <person name="Serre D."/>
            <person name="Zimmerman P.A."/>
        </authorList>
    </citation>
    <scope>NUCLEOTIDE SEQUENCE</scope>
    <source>
        <strain evidence="1">pt0022</strain>
    </source>
</reference>
<accession>A0AAF5Q397</accession>
<dbReference type="Proteomes" id="UP000093561">
    <property type="component" value="Unassembled WGS sequence"/>
</dbReference>
<reference evidence="1" key="1">
    <citation type="submission" date="2015-03" db="EMBL/GenBank/DDBJ databases">
        <title>Wuchereria bancrofti Genome Sequencing Papua New Guinea Strain.</title>
        <authorList>
            <person name="Small S.T."/>
            <person name="Serre D."/>
            <person name="Zimmerman P.A."/>
        </authorList>
    </citation>
    <scope>NUCLEOTIDE SEQUENCE [LARGE SCALE GENOMIC DNA]</scope>
    <source>
        <strain evidence="1">pt0022</strain>
    </source>
</reference>
<proteinExistence type="predicted"/>
<reference evidence="2" key="3">
    <citation type="submission" date="2024-02" db="UniProtKB">
        <authorList>
            <consortium name="WormBaseParasite"/>
        </authorList>
    </citation>
    <scope>IDENTIFICATION</scope>
    <source>
        <strain evidence="2">pt0022</strain>
    </source>
</reference>
<name>A0AAF5Q397_WUCBA</name>
<evidence type="ECO:0000313" key="1">
    <source>
        <dbReference type="Proteomes" id="UP000093561"/>
    </source>
</evidence>
<dbReference type="WBParaSite" id="mrna-Wban_09917">
    <property type="protein sequence ID" value="mrna-Wban_09917"/>
    <property type="gene ID" value="Wban_09917"/>
</dbReference>
<organism evidence="1 2">
    <name type="scientific">Wuchereria bancrofti</name>
    <dbReference type="NCBI Taxonomy" id="6293"/>
    <lineage>
        <taxon>Eukaryota</taxon>
        <taxon>Metazoa</taxon>
        <taxon>Ecdysozoa</taxon>
        <taxon>Nematoda</taxon>
        <taxon>Chromadorea</taxon>
        <taxon>Rhabditida</taxon>
        <taxon>Spirurina</taxon>
        <taxon>Spiruromorpha</taxon>
        <taxon>Filarioidea</taxon>
        <taxon>Onchocercidae</taxon>
        <taxon>Wuchereria</taxon>
    </lineage>
</organism>
<evidence type="ECO:0000313" key="2">
    <source>
        <dbReference type="WBParaSite" id="mrna-Wban_09917"/>
    </source>
</evidence>